<name>A0A7X1E9Z7_9BACT</name>
<dbReference type="RefSeq" id="WP_185660163.1">
    <property type="nucleotide sequence ID" value="NZ_CAWPOO010000008.1"/>
</dbReference>
<sequence>MNQLRDRLINFLNSRPFFVAGIAIFICSLMVFAQPGYRYFKKLRSEAVLERSKELVEEESYVQAFHKARAAVMLNGGNIEAARELAKLALRFNHPQAAKFWESVIQNEKVEVSDWAYAVDASFRSGDYATAFDYLLRWDEAGVDDPSGYALRQAQAYALAGQLAKARELAVAAVEEFPQDLPIHNFYLQMSNMLASPQEREQIAQSLILNPDTSLRDLIWIASNSLMPKRQRLDAAIAGMEVGDIKLTEELHLLDIAAKLEWTETDARIANTRERIDLEDTEQLSAFTSTLCMLGRYEETLALIDDKTAESDRILMRNRLLAQVKAGGIEETLEMTSNFRAERLTTFAEETFLRALAFQESGDEGLYENNINQAIDSAEFEDLAFLEYQFRQLGEIRALLELYARVSEHPRYGMRARAFWLNLASQSGYEAEISKAVNGEPDWLNDLLDPRQLSNAVYYTLLYGDDKGVARYQAEKLASSFRQDPSYQFLAAFAYYQAGLKTEAQQFISGLLEFLPQLDRRSQYIAAVINDQAFQGASETLLPRERALL</sequence>
<dbReference type="InterPro" id="IPR011990">
    <property type="entry name" value="TPR-like_helical_dom_sf"/>
</dbReference>
<reference evidence="1 2" key="1">
    <citation type="submission" date="2020-07" db="EMBL/GenBank/DDBJ databases">
        <authorList>
            <person name="Feng X."/>
        </authorList>
    </citation>
    <scope>NUCLEOTIDE SEQUENCE [LARGE SCALE GENOMIC DNA]</scope>
    <source>
        <strain evidence="1 2">JCM23202</strain>
    </source>
</reference>
<dbReference type="Proteomes" id="UP000526501">
    <property type="component" value="Unassembled WGS sequence"/>
</dbReference>
<accession>A0A7X1E9Z7</accession>
<organism evidence="1 2">
    <name type="scientific">Pelagicoccus albus</name>
    <dbReference type="NCBI Taxonomy" id="415222"/>
    <lineage>
        <taxon>Bacteria</taxon>
        <taxon>Pseudomonadati</taxon>
        <taxon>Verrucomicrobiota</taxon>
        <taxon>Opitutia</taxon>
        <taxon>Puniceicoccales</taxon>
        <taxon>Pelagicoccaceae</taxon>
        <taxon>Pelagicoccus</taxon>
    </lineage>
</organism>
<dbReference type="Gene3D" id="1.25.40.10">
    <property type="entry name" value="Tetratricopeptide repeat domain"/>
    <property type="match status" value="1"/>
</dbReference>
<evidence type="ECO:0000313" key="2">
    <source>
        <dbReference type="Proteomes" id="UP000526501"/>
    </source>
</evidence>
<gene>
    <name evidence="1" type="ORF">H5P27_09475</name>
</gene>
<evidence type="ECO:0008006" key="3">
    <source>
        <dbReference type="Google" id="ProtNLM"/>
    </source>
</evidence>
<proteinExistence type="predicted"/>
<keyword evidence="2" id="KW-1185">Reference proteome</keyword>
<protein>
    <recommendedName>
        <fullName evidence="3">Tetratricopeptide repeat-containing protein</fullName>
    </recommendedName>
</protein>
<comment type="caution">
    <text evidence="1">The sequence shown here is derived from an EMBL/GenBank/DDBJ whole genome shotgun (WGS) entry which is preliminary data.</text>
</comment>
<evidence type="ECO:0000313" key="1">
    <source>
        <dbReference type="EMBL" id="MBC2606277.1"/>
    </source>
</evidence>
<dbReference type="AlphaFoldDB" id="A0A7X1E9Z7"/>
<dbReference type="EMBL" id="JACHVC010000008">
    <property type="protein sequence ID" value="MBC2606277.1"/>
    <property type="molecule type" value="Genomic_DNA"/>
</dbReference>